<feature type="region of interest" description="Disordered" evidence="1">
    <location>
        <begin position="411"/>
        <end position="439"/>
    </location>
</feature>
<protein>
    <submittedName>
        <fullName evidence="3">Uncharacterized protein</fullName>
    </submittedName>
</protein>
<dbReference type="AlphaFoldDB" id="A0A7R9BVZ0"/>
<feature type="region of interest" description="Disordered" evidence="1">
    <location>
        <begin position="297"/>
        <end position="318"/>
    </location>
</feature>
<dbReference type="EMBL" id="OA885071">
    <property type="protein sequence ID" value="CAD7281633.1"/>
    <property type="molecule type" value="Genomic_DNA"/>
</dbReference>
<keyword evidence="2" id="KW-1133">Transmembrane helix</keyword>
<dbReference type="EMBL" id="CAJPEX010003034">
    <property type="protein sequence ID" value="CAG0921785.1"/>
    <property type="molecule type" value="Genomic_DNA"/>
</dbReference>
<feature type="compositionally biased region" description="Basic and acidic residues" evidence="1">
    <location>
        <begin position="297"/>
        <end position="310"/>
    </location>
</feature>
<feature type="transmembrane region" description="Helical" evidence="2">
    <location>
        <begin position="448"/>
        <end position="471"/>
    </location>
</feature>
<reference evidence="3" key="1">
    <citation type="submission" date="2020-11" db="EMBL/GenBank/DDBJ databases">
        <authorList>
            <person name="Tran Van P."/>
        </authorList>
    </citation>
    <scope>NUCLEOTIDE SEQUENCE</scope>
</reference>
<dbReference type="Proteomes" id="UP000678499">
    <property type="component" value="Unassembled WGS sequence"/>
</dbReference>
<proteinExistence type="predicted"/>
<keyword evidence="4" id="KW-1185">Reference proteome</keyword>
<evidence type="ECO:0000256" key="1">
    <source>
        <dbReference type="SAM" id="MobiDB-lite"/>
    </source>
</evidence>
<evidence type="ECO:0000256" key="2">
    <source>
        <dbReference type="SAM" id="Phobius"/>
    </source>
</evidence>
<accession>A0A7R9BVZ0</accession>
<keyword evidence="2" id="KW-0812">Transmembrane</keyword>
<gene>
    <name evidence="3" type="ORF">NMOB1V02_LOCUS9273</name>
</gene>
<sequence>MAARDVMSPCNEFKVTPQRFIVTTSVLTWLLATIITVDGFTPYRSAEQVEGHGLFDPGFGLGHGLFWPGFDSADIAGRRGELESTGGGCRVPVTRLAAAASPPPFAPWLAGSGYSASSTSRGNCKSPNSWWRPGGNAKRRRVSFNDATLVLAPELRKIIEPAWIEKLLRSAETFGENDEKLPAGMFLNKDDPLFTQTKNKALFQQVFQAEAVANGAVVTSPTEKHKPESAFDLRKVLRLHWSAVARVVGLPPGVLDETIFRLALKEQRASDLSRNREPTPGIDQILNLPAGSIAKLLHSDPKKPDADAKYQPRLLPKPPRPKPAFVSRHFPAVDLSQLDPKEAFHWAFSAGRKPPMIFDAIVRNVPTKYFAAIQEPLRVFSLDHDEDAIPPNVQHFVQFDPMNPKIEETLTQDSLEEDENDEGKPKSPRPRLIPFPTTKWDKPTSPPILGFVGLLGAFLALVVLITACYFIGKIWEIEPMPGWGEDEPCPMDEDLCEFGKGSDAMAIIDCMRGENVDPRCAKKSKRSTRNYPSS</sequence>
<keyword evidence="2" id="KW-0472">Membrane</keyword>
<evidence type="ECO:0000313" key="4">
    <source>
        <dbReference type="Proteomes" id="UP000678499"/>
    </source>
</evidence>
<evidence type="ECO:0000313" key="3">
    <source>
        <dbReference type="EMBL" id="CAD7281633.1"/>
    </source>
</evidence>
<organism evidence="3">
    <name type="scientific">Notodromas monacha</name>
    <dbReference type="NCBI Taxonomy" id="399045"/>
    <lineage>
        <taxon>Eukaryota</taxon>
        <taxon>Metazoa</taxon>
        <taxon>Ecdysozoa</taxon>
        <taxon>Arthropoda</taxon>
        <taxon>Crustacea</taxon>
        <taxon>Oligostraca</taxon>
        <taxon>Ostracoda</taxon>
        <taxon>Podocopa</taxon>
        <taxon>Podocopida</taxon>
        <taxon>Cypridocopina</taxon>
        <taxon>Cypridoidea</taxon>
        <taxon>Cyprididae</taxon>
        <taxon>Notodromas</taxon>
    </lineage>
</organism>
<name>A0A7R9BVZ0_9CRUS</name>